<feature type="transmembrane region" description="Helical" evidence="1">
    <location>
        <begin position="123"/>
        <end position="140"/>
    </location>
</feature>
<reference evidence="2 3" key="1">
    <citation type="submission" date="2020-01" db="EMBL/GenBank/DDBJ databases">
        <title>Genomic analysis of Aminipila sp. CBA3637.</title>
        <authorList>
            <person name="Kim Y.B."/>
            <person name="Roh S.W."/>
        </authorList>
    </citation>
    <scope>NUCLEOTIDE SEQUENCE [LARGE SCALE GENOMIC DNA]</scope>
    <source>
        <strain evidence="2 3">CBA3637</strain>
    </source>
</reference>
<keyword evidence="1" id="KW-0812">Transmembrane</keyword>
<keyword evidence="1" id="KW-0472">Membrane</keyword>
<dbReference type="Proteomes" id="UP000463883">
    <property type="component" value="Chromosome"/>
</dbReference>
<evidence type="ECO:0000313" key="2">
    <source>
        <dbReference type="EMBL" id="QHI72962.1"/>
    </source>
</evidence>
<dbReference type="KEGG" id="amic:Ami3637_11600"/>
<evidence type="ECO:0008006" key="4">
    <source>
        <dbReference type="Google" id="ProtNLM"/>
    </source>
</evidence>
<feature type="transmembrane region" description="Helical" evidence="1">
    <location>
        <begin position="65"/>
        <end position="87"/>
    </location>
</feature>
<proteinExistence type="predicted"/>
<dbReference type="RefSeq" id="WP_162362729.1">
    <property type="nucleotide sequence ID" value="NZ_CP047591.1"/>
</dbReference>
<dbReference type="AlphaFoldDB" id="A0A6P1MFY4"/>
<sequence>MIRYYFPVMLIVGANLIYQNSAKAMPGQVNTFFGLTFTYIIAAVLSATIFFVGGHSDPIQVQMRYLNWAPFALGVSIVLLEFGFVMLYRVGWNISVGPLVCNIILAIILLIIGYLFYKDIITLTKIAGMGLCMIGLILLTRK</sequence>
<evidence type="ECO:0000256" key="1">
    <source>
        <dbReference type="SAM" id="Phobius"/>
    </source>
</evidence>
<feature type="transmembrane region" description="Helical" evidence="1">
    <location>
        <begin position="32"/>
        <end position="53"/>
    </location>
</feature>
<name>A0A6P1MFY4_9FIRM</name>
<dbReference type="EMBL" id="CP047591">
    <property type="protein sequence ID" value="QHI72962.1"/>
    <property type="molecule type" value="Genomic_DNA"/>
</dbReference>
<organism evidence="2 3">
    <name type="scientific">Aminipila terrae</name>
    <dbReference type="NCBI Taxonomy" id="2697030"/>
    <lineage>
        <taxon>Bacteria</taxon>
        <taxon>Bacillati</taxon>
        <taxon>Bacillota</taxon>
        <taxon>Clostridia</taxon>
        <taxon>Peptostreptococcales</taxon>
        <taxon>Anaerovoracaceae</taxon>
        <taxon>Aminipila</taxon>
    </lineage>
</organism>
<protein>
    <recommendedName>
        <fullName evidence="4">EamA domain-containing protein</fullName>
    </recommendedName>
</protein>
<gene>
    <name evidence="2" type="ORF">Ami3637_11600</name>
</gene>
<accession>A0A6P1MFY4</accession>
<feature type="transmembrane region" description="Helical" evidence="1">
    <location>
        <begin position="99"/>
        <end position="117"/>
    </location>
</feature>
<keyword evidence="3" id="KW-1185">Reference proteome</keyword>
<evidence type="ECO:0000313" key="3">
    <source>
        <dbReference type="Proteomes" id="UP000463883"/>
    </source>
</evidence>
<keyword evidence="1" id="KW-1133">Transmembrane helix</keyword>